<dbReference type="Proteomes" id="UP000428260">
    <property type="component" value="Chromosome"/>
</dbReference>
<protein>
    <submittedName>
        <fullName evidence="1">6-bladed beta-propeller</fullName>
    </submittedName>
</protein>
<dbReference type="PROSITE" id="PS51257">
    <property type="entry name" value="PROKAR_LIPOPROTEIN"/>
    <property type="match status" value="1"/>
</dbReference>
<dbReference type="RefSeq" id="WP_158863544.1">
    <property type="nucleotide sequence ID" value="NZ_CP046401.1"/>
</dbReference>
<dbReference type="KEGG" id="mcos:GM418_04410"/>
<gene>
    <name evidence="1" type="ORF">GM418_04410</name>
</gene>
<accession>A0A6I6JJ89</accession>
<dbReference type="EMBL" id="CP046401">
    <property type="protein sequence ID" value="QGY42925.1"/>
    <property type="molecule type" value="Genomic_DNA"/>
</dbReference>
<organism evidence="1 2">
    <name type="scientific">Maribellus comscasis</name>
    <dbReference type="NCBI Taxonomy" id="2681766"/>
    <lineage>
        <taxon>Bacteria</taxon>
        <taxon>Pseudomonadati</taxon>
        <taxon>Bacteroidota</taxon>
        <taxon>Bacteroidia</taxon>
        <taxon>Marinilabiliales</taxon>
        <taxon>Prolixibacteraceae</taxon>
        <taxon>Maribellus</taxon>
    </lineage>
</organism>
<dbReference type="SUPFAM" id="SSF101898">
    <property type="entry name" value="NHL repeat"/>
    <property type="match status" value="1"/>
</dbReference>
<evidence type="ECO:0000313" key="1">
    <source>
        <dbReference type="EMBL" id="QGY42925.1"/>
    </source>
</evidence>
<name>A0A6I6JJ89_9BACT</name>
<sequence>MKNPSTLICLFLIFLAFFSCTKTEKKSQNILYFDLTQNYDEIEIDLDEYVADIRTIQLETNENTLLRHFKGFVGEKYIVSVDYDKLLLFSGDGKYITTITKKGKGPNEFTQIDAWTVDENNHCFYFHDYSKNYIYRYDLENRVYLSDIPFESKGYLQNIELFNDSVLAILPGMFSAYGYLYFFQEFNGKILDGIKKEPVPHPGTWAGASPAFSKWGKNSIVLQPSGSDTVFQINQSEKNPWLIFDLENAQKTGDKTVFTTGGVLFSDNEKLFLEKNKFEKTVTEFSASMRSLSTEQLIFNLKSGKMHSISKITMQFNKIEIPLNIVGFQNNNRLVVSIQAASFKSLLKEAQKNKNLTETEIQKLNAFDQSLSIDDNPIIITGVCKQDIRDLKSI</sequence>
<proteinExistence type="predicted"/>
<reference evidence="1 2" key="1">
    <citation type="submission" date="2019-11" db="EMBL/GenBank/DDBJ databases">
        <authorList>
            <person name="Zheng R.K."/>
            <person name="Sun C.M."/>
        </authorList>
    </citation>
    <scope>NUCLEOTIDE SEQUENCE [LARGE SCALE GENOMIC DNA]</scope>
    <source>
        <strain evidence="1 2">WC007</strain>
    </source>
</reference>
<keyword evidence="2" id="KW-1185">Reference proteome</keyword>
<dbReference type="Pfam" id="PF17170">
    <property type="entry name" value="DUF5128"/>
    <property type="match status" value="1"/>
</dbReference>
<dbReference type="AlphaFoldDB" id="A0A6I6JJ89"/>
<evidence type="ECO:0000313" key="2">
    <source>
        <dbReference type="Proteomes" id="UP000428260"/>
    </source>
</evidence>